<protein>
    <submittedName>
        <fullName evidence="1">Uncharacterized protein</fullName>
    </submittedName>
</protein>
<reference evidence="1 2" key="1">
    <citation type="submission" date="2007-01" db="EMBL/GenBank/DDBJ databases">
        <authorList>
            <person name="Haygood M."/>
            <person name="Podell S."/>
            <person name="Anderson C."/>
            <person name="Hopkinson B."/>
            <person name="Roe K."/>
            <person name="Barbeau K."/>
            <person name="Gaasterland T."/>
            <person name="Ferriera S."/>
            <person name="Johnson J."/>
            <person name="Kravitz S."/>
            <person name="Beeson K."/>
            <person name="Sutton G."/>
            <person name="Rogers Y.-H."/>
            <person name="Friedman R."/>
            <person name="Frazier M."/>
            <person name="Venter J.C."/>
        </authorList>
    </citation>
    <scope>NUCLEOTIDE SEQUENCE [LARGE SCALE GENOMIC DNA]</scope>
    <source>
        <strain evidence="1 2">ATCC 23134</strain>
    </source>
</reference>
<accession>A1ZK07</accession>
<sequence length="64" mass="7782">MCINGLPVFFIYYTNFFDFFVKNLQKWKLGFDRYMKTMVRLHNSTCTYGKKRNLNVCLDNTLIR</sequence>
<proteinExistence type="predicted"/>
<evidence type="ECO:0000313" key="1">
    <source>
        <dbReference type="EMBL" id="EAY29460.1"/>
    </source>
</evidence>
<comment type="caution">
    <text evidence="1">The sequence shown here is derived from an EMBL/GenBank/DDBJ whole genome shotgun (WGS) entry which is preliminary data.</text>
</comment>
<dbReference type="AlphaFoldDB" id="A1ZK07"/>
<keyword evidence="2" id="KW-1185">Reference proteome</keyword>
<dbReference type="Proteomes" id="UP000004095">
    <property type="component" value="Unassembled WGS sequence"/>
</dbReference>
<name>A1ZK07_MICM2</name>
<evidence type="ECO:0000313" key="2">
    <source>
        <dbReference type="Proteomes" id="UP000004095"/>
    </source>
</evidence>
<dbReference type="EMBL" id="AAWS01000011">
    <property type="protein sequence ID" value="EAY29460.1"/>
    <property type="molecule type" value="Genomic_DNA"/>
</dbReference>
<gene>
    <name evidence="1" type="ORF">M23134_01520</name>
</gene>
<organism evidence="1 2">
    <name type="scientific">Microscilla marina ATCC 23134</name>
    <dbReference type="NCBI Taxonomy" id="313606"/>
    <lineage>
        <taxon>Bacteria</taxon>
        <taxon>Pseudomonadati</taxon>
        <taxon>Bacteroidota</taxon>
        <taxon>Cytophagia</taxon>
        <taxon>Cytophagales</taxon>
        <taxon>Microscillaceae</taxon>
        <taxon>Microscilla</taxon>
    </lineage>
</organism>